<organism evidence="1 2">
    <name type="scientific">Paraburkholderia dioscoreae</name>
    <dbReference type="NCBI Taxonomy" id="2604047"/>
    <lineage>
        <taxon>Bacteria</taxon>
        <taxon>Pseudomonadati</taxon>
        <taxon>Pseudomonadota</taxon>
        <taxon>Betaproteobacteria</taxon>
        <taxon>Burkholderiales</taxon>
        <taxon>Burkholderiaceae</taxon>
        <taxon>Paraburkholderia</taxon>
    </lineage>
</organism>
<dbReference type="KEGG" id="pdio:PDMSB3_1475.1"/>
<reference evidence="1 2" key="1">
    <citation type="submission" date="2019-08" db="EMBL/GenBank/DDBJ databases">
        <authorList>
            <person name="Herpell B J."/>
        </authorList>
    </citation>
    <scope>NUCLEOTIDE SEQUENCE [LARGE SCALE GENOMIC DNA]</scope>
    <source>
        <strain evidence="2">Msb3</strain>
    </source>
</reference>
<dbReference type="EMBL" id="LR699554">
    <property type="protein sequence ID" value="VVD32759.1"/>
    <property type="molecule type" value="Genomic_DNA"/>
</dbReference>
<proteinExistence type="predicted"/>
<evidence type="ECO:0000313" key="2">
    <source>
        <dbReference type="Proteomes" id="UP000325811"/>
    </source>
</evidence>
<sequence>MFNLSSQGSVGRIVPTNADMLEGLHMACGRHMDVSFQPGVFSELLRRELIQCERRQYTVRKPAVQCAGGAWLTLSVTERGYAALDWLLSIARSSRWEQRRSVPYGD</sequence>
<dbReference type="Proteomes" id="UP000325811">
    <property type="component" value="Chromosome II"/>
</dbReference>
<evidence type="ECO:0000313" key="1">
    <source>
        <dbReference type="EMBL" id="VVD32759.1"/>
    </source>
</evidence>
<name>A0A5Q4ZCC7_9BURK</name>
<protein>
    <submittedName>
        <fullName evidence="1">Uncharacterized protein</fullName>
    </submittedName>
</protein>
<dbReference type="RefSeq" id="WP_165188292.1">
    <property type="nucleotide sequence ID" value="NZ_LR699554.1"/>
</dbReference>
<gene>
    <name evidence="1" type="ORF">PDMSB3_1475</name>
</gene>
<accession>A0A5Q4ZCC7</accession>
<keyword evidence="2" id="KW-1185">Reference proteome</keyword>
<dbReference type="AlphaFoldDB" id="A0A5Q4ZCC7"/>